<organism evidence="1 2">
    <name type="scientific">Faecalicatena contorta</name>
    <dbReference type="NCBI Taxonomy" id="39482"/>
    <lineage>
        <taxon>Bacteria</taxon>
        <taxon>Bacillati</taxon>
        <taxon>Bacillota</taxon>
        <taxon>Clostridia</taxon>
        <taxon>Lachnospirales</taxon>
        <taxon>Lachnospiraceae</taxon>
        <taxon>Faecalicatena</taxon>
    </lineage>
</organism>
<keyword evidence="2" id="KW-1185">Reference proteome</keyword>
<protein>
    <submittedName>
        <fullName evidence="1">Uncharacterized protein</fullName>
    </submittedName>
</protein>
<name>A0A315ZR63_9FIRM</name>
<gene>
    <name evidence="1" type="ORF">SAMN05216529_11441</name>
</gene>
<evidence type="ECO:0000313" key="1">
    <source>
        <dbReference type="EMBL" id="SUQ15592.1"/>
    </source>
</evidence>
<sequence>MARKSRTNITDLTKAKSRVWLIAIYIRLSREDNRTYDESESVTNQRAIMLLAAGMPLSWPPPFHQ</sequence>
<evidence type="ECO:0000313" key="2">
    <source>
        <dbReference type="Proteomes" id="UP000254051"/>
    </source>
</evidence>
<dbReference type="AlphaFoldDB" id="A0A315ZR63"/>
<dbReference type="EMBL" id="UHJJ01000014">
    <property type="protein sequence ID" value="SUQ15592.1"/>
    <property type="molecule type" value="Genomic_DNA"/>
</dbReference>
<reference evidence="2" key="1">
    <citation type="submission" date="2017-07" db="EMBL/GenBank/DDBJ databases">
        <authorList>
            <person name="Varghese N."/>
            <person name="Submissions S."/>
        </authorList>
    </citation>
    <scope>NUCLEOTIDE SEQUENCE [LARGE SCALE GENOMIC DNA]</scope>
    <source>
        <strain evidence="2">NLAE-zl-C134</strain>
    </source>
</reference>
<proteinExistence type="predicted"/>
<dbReference type="Proteomes" id="UP000254051">
    <property type="component" value="Unassembled WGS sequence"/>
</dbReference>
<accession>A0A315ZR63</accession>